<feature type="compositionally biased region" description="Polar residues" evidence="8">
    <location>
        <begin position="1103"/>
        <end position="1114"/>
    </location>
</feature>
<dbReference type="PANTHER" id="PTHR22605:SF16">
    <property type="entry name" value="E3 UBIQUITIN-PROTEIN LIGASE RNF213"/>
    <property type="match status" value="1"/>
</dbReference>
<evidence type="ECO:0000256" key="7">
    <source>
        <dbReference type="SAM" id="Coils"/>
    </source>
</evidence>
<dbReference type="InterPro" id="IPR046439">
    <property type="entry name" value="ZF_RZ_dom"/>
</dbReference>
<evidence type="ECO:0000256" key="4">
    <source>
        <dbReference type="ARBA" id="ARBA00022771"/>
    </source>
</evidence>
<proteinExistence type="predicted"/>
<keyword evidence="6" id="KW-0391">Immunity</keyword>
<dbReference type="PROSITE" id="PS51981">
    <property type="entry name" value="ZF_RZ"/>
    <property type="match status" value="1"/>
</dbReference>
<reference evidence="10" key="1">
    <citation type="submission" date="2019-08" db="EMBL/GenBank/DDBJ databases">
        <title>The improved chromosome-level genome for the pearl oyster Pinctada fucata martensii using PacBio sequencing and Hi-C.</title>
        <authorList>
            <person name="Zheng Z."/>
        </authorList>
    </citation>
    <scope>NUCLEOTIDE SEQUENCE</scope>
    <source>
        <strain evidence="10">ZZ-2019</strain>
        <tissue evidence="10">Adductor muscle</tissue>
    </source>
</reference>
<dbReference type="GO" id="GO:0005737">
    <property type="term" value="C:cytoplasm"/>
    <property type="evidence" value="ECO:0007669"/>
    <property type="project" value="UniProtKB-SubCell"/>
</dbReference>
<feature type="coiled-coil region" evidence="7">
    <location>
        <begin position="1318"/>
        <end position="1345"/>
    </location>
</feature>
<keyword evidence="5" id="KW-0862">Zinc</keyword>
<dbReference type="PANTHER" id="PTHR22605">
    <property type="entry name" value="RZ-TYPE DOMAIN-CONTAINING PROTEIN"/>
    <property type="match status" value="1"/>
</dbReference>
<dbReference type="EMBL" id="VSWD01000007">
    <property type="protein sequence ID" value="KAK3098458.1"/>
    <property type="molecule type" value="Genomic_DNA"/>
</dbReference>
<comment type="caution">
    <text evidence="10">The sequence shown here is derived from an EMBL/GenBank/DDBJ whole genome shotgun (WGS) entry which is preliminary data.</text>
</comment>
<sequence length="1737" mass="200831">MAISQCGLWHSIHLDELRPQEKNIPDIMDMRNKGVASLMKVSDKAELTEKQHSEDWRQENSNFVPREIDDFEEDIVTMDEHLNAGQVPVERHFDIGTLIRACVQPSLAMVKDVDSTSTRATERVKILLELIHERDISGNHQFLDGLCYHLAALMKEREDKQGYRGSDWLTKEATKPENIKRAGTFRKALKQCLIDKMTPVLAGLIAFIDTNMNLDILIHDKSWKQSLWLQMFLNTKATGIEYSRMLSPGNQEELREIFVKGTSSEGQMFVSLMPFSWLIHSVVDRVDKVADKVYQNVCDNLSDVEHALEEVERVASIVLEKPIGQKLSALSGQTCVEGIKAYLSDFVRIVYPVKSDEEHQLVCESLFNGCRQIVRIDLNSMVHAITAIHVTFRLYSTRLRYFSDINRVWADCSTKVKTVQQNSAQYYLISDDELTLDVLGLHLLLENLEPGKDALNGKPGRALWLRKVHLYRPVVERILGNFKVEINDASSTFGKRCREGIFKARLQWSRVVIMKLFIEHVCASDEQDVKRIMPLWVMFKDGADMKTVASLNKIERVLTIMNKETVKYIYGCYEELMMMKSGECPVCYSPIPAEFIPSSDDSKRKIADGKYMEYRKRCNAFFMEVVSQLCFSEDMAPEPELIQKLMSYIIRQSKKGRGRVFTNEMTVFEDGLDPTPVFRSFLLQLLIRSSSEQVDQYLDQYFRQAQEIISGTPGETNQQVTELSLLIIQCLEDSLRQEVCRKADVTSEEIQEATKALRQNINHIMVEELHINKLYSLAEVRFGLTVVAKYLHKNVSEKSTHMKVNVRRMMDVAATLFDNCGFNSPKLFLIKQLCRCYGIERYYAVCNNSGPAVARWMTMPELSSNDKVVECPDRFIVNGNVYMQIRDKLTQTLLTQDVKLLENFLQSLHIPEWEVRVHLLLAIFKEVTMINIHPPDKRRTSQQDPLMKMLTSSSPWTQLPMLGITERMDLGVQNIVSLLVHFLVVILQLPSNQSFIEPLRCLSVQPQIMKNALLPTMHQDDVAEIHEALLAARRDFPNENPVLYRCPNGHPYIIGDCGRPATVGRCKECHQEIGGTGYQLKQGNVQDQGLDQTQTGHILGQPENRSTNPVPERTMSPSQCSIIRLLTHLALFTGATTNPQPLDVSTFLYRHIYVDLQCIQNALGCNLDDVYLLLHFILYNLQARHHMYENQRPEVLNLLKKDGRSSWETGFVKVYLDDILKNKDNILKKLNQGIMEDKRLGSDPLLCLLFEKDTPLQNVPATQLHNHPAVWRYRTEISVKHLQQEFLSQKTPASFPLLHNFLQEDQHLRAIRYVPSIIKLQQRLIQRYQRKLDRMEANKMIVQDILEDKDGDTIDTERLLQDFMEAWECVRERLVNFNVPVDSTKTTLPPSYCQPITMRSPLSQLLPTHRDAGLCSYVLLYFLLYKQNKFLQEYCQQTKTRYDGLPRVTLGELSPAHLIMYHPDRDIYPMLLANCSYSFEVGKGTRIEYNYHDFERQLADRFFFSKSVIKIAVEEEQLNSGVRHQIREEFRSYEEVCESLDRLDIAISFLKSDNVEPDTPLDQYLSHTLRMEYSFPSQRCKHVQSLWLTLAQLKTTYQTCYRQESFENISKEFRKDLTDNQRSMVETFTVDLIPERLAVILDILFECIVLTISIPQNPDDDDYRDMTKQSLRDELIGYLTSLPYEGYIEYELHQDWLEEMIGQIPGNSDDTSRILTEQSVDMWLLLHAIYIQKSKGR</sequence>
<dbReference type="GO" id="GO:0016887">
    <property type="term" value="F:ATP hydrolysis activity"/>
    <property type="evidence" value="ECO:0007669"/>
    <property type="project" value="InterPro"/>
</dbReference>
<organism evidence="10 11">
    <name type="scientific">Pinctada imbricata</name>
    <name type="common">Atlantic pearl-oyster</name>
    <name type="synonym">Pinctada martensii</name>
    <dbReference type="NCBI Taxonomy" id="66713"/>
    <lineage>
        <taxon>Eukaryota</taxon>
        <taxon>Metazoa</taxon>
        <taxon>Spiralia</taxon>
        <taxon>Lophotrochozoa</taxon>
        <taxon>Mollusca</taxon>
        <taxon>Bivalvia</taxon>
        <taxon>Autobranchia</taxon>
        <taxon>Pteriomorphia</taxon>
        <taxon>Pterioida</taxon>
        <taxon>Pterioidea</taxon>
        <taxon>Pteriidae</taxon>
        <taxon>Pinctada</taxon>
    </lineage>
</organism>
<evidence type="ECO:0000256" key="1">
    <source>
        <dbReference type="ARBA" id="ARBA00004496"/>
    </source>
</evidence>
<keyword evidence="4" id="KW-0863">Zinc-finger</keyword>
<evidence type="ECO:0000256" key="8">
    <source>
        <dbReference type="SAM" id="MobiDB-lite"/>
    </source>
</evidence>
<keyword evidence="7" id="KW-0175">Coiled coil</keyword>
<protein>
    <recommendedName>
        <fullName evidence="9">RZ-type domain-containing protein</fullName>
    </recommendedName>
</protein>
<keyword evidence="3" id="KW-0479">Metal-binding</keyword>
<evidence type="ECO:0000313" key="11">
    <source>
        <dbReference type="Proteomes" id="UP001186944"/>
    </source>
</evidence>
<keyword evidence="11" id="KW-1185">Reference proteome</keyword>
<keyword evidence="2" id="KW-0963">Cytoplasm</keyword>
<comment type="subcellular location">
    <subcellularLocation>
        <location evidence="1">Cytoplasm</location>
    </subcellularLocation>
</comment>
<dbReference type="GO" id="GO:0002376">
    <property type="term" value="P:immune system process"/>
    <property type="evidence" value="ECO:0007669"/>
    <property type="project" value="UniProtKB-KW"/>
</dbReference>
<evidence type="ECO:0000256" key="2">
    <source>
        <dbReference type="ARBA" id="ARBA00022490"/>
    </source>
</evidence>
<dbReference type="Pfam" id="PF20173">
    <property type="entry name" value="ZnF_RZ-type"/>
    <property type="match status" value="1"/>
</dbReference>
<evidence type="ECO:0000256" key="5">
    <source>
        <dbReference type="ARBA" id="ARBA00022833"/>
    </source>
</evidence>
<dbReference type="InterPro" id="IPR031248">
    <property type="entry name" value="RNF213"/>
</dbReference>
<evidence type="ECO:0000256" key="6">
    <source>
        <dbReference type="ARBA" id="ARBA00022859"/>
    </source>
</evidence>
<gene>
    <name evidence="10" type="ORF">FSP39_019662</name>
</gene>
<evidence type="ECO:0000256" key="3">
    <source>
        <dbReference type="ARBA" id="ARBA00022723"/>
    </source>
</evidence>
<accession>A0AA89BW69</accession>
<dbReference type="GO" id="GO:0008270">
    <property type="term" value="F:zinc ion binding"/>
    <property type="evidence" value="ECO:0007669"/>
    <property type="project" value="UniProtKB-KW"/>
</dbReference>
<dbReference type="GO" id="GO:0004842">
    <property type="term" value="F:ubiquitin-protein transferase activity"/>
    <property type="evidence" value="ECO:0007669"/>
    <property type="project" value="InterPro"/>
</dbReference>
<dbReference type="Proteomes" id="UP001186944">
    <property type="component" value="Unassembled WGS sequence"/>
</dbReference>
<evidence type="ECO:0000259" key="9">
    <source>
        <dbReference type="PROSITE" id="PS51981"/>
    </source>
</evidence>
<evidence type="ECO:0000313" key="10">
    <source>
        <dbReference type="EMBL" id="KAK3098458.1"/>
    </source>
</evidence>
<name>A0AA89BW69_PINIB</name>
<feature type="region of interest" description="Disordered" evidence="8">
    <location>
        <begin position="1095"/>
        <end position="1114"/>
    </location>
</feature>
<feature type="domain" description="RZ-type" evidence="9">
    <location>
        <begin position="1017"/>
        <end position="1095"/>
    </location>
</feature>